<dbReference type="RefSeq" id="WP_143647655.1">
    <property type="nucleotide sequence ID" value="NZ_JABJXA010000137.1"/>
</dbReference>
<evidence type="ECO:0000313" key="3">
    <source>
        <dbReference type="Proteomes" id="UP000320857"/>
    </source>
</evidence>
<reference evidence="2 3" key="1">
    <citation type="submission" date="2019-10" db="EMBL/GenBank/DDBJ databases">
        <title>Streptomyces sp. nov., a novel actinobacterium isolated from alkaline environment.</title>
        <authorList>
            <person name="Golinska P."/>
        </authorList>
    </citation>
    <scope>NUCLEOTIDE SEQUENCE [LARGE SCALE GENOMIC DNA]</scope>
    <source>
        <strain evidence="2 3">OF1</strain>
    </source>
</reference>
<protein>
    <recommendedName>
        <fullName evidence="5">CdiI immunity protein domain-containing protein</fullName>
    </recommendedName>
</protein>
<keyword evidence="3" id="KW-1185">Reference proteome</keyword>
<comment type="caution">
    <text evidence="2">The sequence shown here is derived from an EMBL/GenBank/DDBJ whole genome shotgun (WGS) entry which is preliminary data.</text>
</comment>
<name>A0A5P0YPI0_9ACTN</name>
<dbReference type="EMBL" id="JABJXA010000137">
    <property type="protein sequence ID" value="MBB1261042.1"/>
    <property type="molecule type" value="Genomic_DNA"/>
</dbReference>
<dbReference type="OrthoDB" id="3868147at2"/>
<organism evidence="2 3">
    <name type="scientific">Streptomyces alkaliterrae</name>
    <dbReference type="NCBI Taxonomy" id="2213162"/>
    <lineage>
        <taxon>Bacteria</taxon>
        <taxon>Bacillati</taxon>
        <taxon>Actinomycetota</taxon>
        <taxon>Actinomycetes</taxon>
        <taxon>Kitasatosporales</taxon>
        <taxon>Streptomycetaceae</taxon>
        <taxon>Streptomyces</taxon>
    </lineage>
</organism>
<dbReference type="Proteomes" id="UP000320857">
    <property type="component" value="Unassembled WGS sequence"/>
</dbReference>
<reference evidence="1" key="3">
    <citation type="journal article" name="Syst. Appl. Microbiol.">
        <title>Streptomyces alkaliterrae sp. nov., isolated from an alkaline soil, and emended descriptions of Streptomyces alkaliphilus, Streptomyces calidiresistens and Streptomyces durbertensis.</title>
        <authorList>
            <person name="Swiecimska M."/>
            <person name="Golinska P."/>
            <person name="Nouioui I."/>
            <person name="Wypij M."/>
            <person name="Rai M."/>
            <person name="Sangal V."/>
            <person name="Goodfellow M."/>
        </authorList>
    </citation>
    <scope>NUCLEOTIDE SEQUENCE</scope>
    <source>
        <strain evidence="1">OF8</strain>
    </source>
</reference>
<gene>
    <name evidence="2" type="ORF">FNX44_009950</name>
    <name evidence="1" type="ORF">H3147_19760</name>
</gene>
<evidence type="ECO:0000313" key="2">
    <source>
        <dbReference type="EMBL" id="MQS02191.1"/>
    </source>
</evidence>
<evidence type="ECO:0000313" key="1">
    <source>
        <dbReference type="EMBL" id="MBB1261042.1"/>
    </source>
</evidence>
<proteinExistence type="predicted"/>
<evidence type="ECO:0008006" key="5">
    <source>
        <dbReference type="Google" id="ProtNLM"/>
    </source>
</evidence>
<reference evidence="4" key="2">
    <citation type="submission" date="2020-05" db="EMBL/GenBank/DDBJ databases">
        <title>Classification of alakaliphilic streptomycetes isolated from an alkaline soil next to Lonar Crater, India and a proposal for the recognition of Streptomyces alkaliterrae sp. nov.</title>
        <authorList>
            <person name="Golinska P."/>
        </authorList>
    </citation>
    <scope>NUCLEOTIDE SEQUENCE [LARGE SCALE GENOMIC DNA]</scope>
    <source>
        <strain evidence="4">OF8</strain>
    </source>
</reference>
<dbReference type="EMBL" id="VJYK02000077">
    <property type="protein sequence ID" value="MQS02191.1"/>
    <property type="molecule type" value="Genomic_DNA"/>
</dbReference>
<dbReference type="Proteomes" id="UP000517765">
    <property type="component" value="Unassembled WGS sequence"/>
</dbReference>
<dbReference type="AlphaFoldDB" id="A0A5P0YPI0"/>
<sequence>MPGTRGVRNGEVVRVLPDSLGRFAATYFHLEIAYEPGFELRETLYAFKESYVNAVRSEFAELIRERCLSVADYEGLTSVEFESEAELYLYLGDMFEHLFGDGRAKPVPPS</sequence>
<evidence type="ECO:0000313" key="4">
    <source>
        <dbReference type="Proteomes" id="UP000517765"/>
    </source>
</evidence>
<accession>A0A5P0YPI0</accession>